<dbReference type="OrthoDB" id="27144at72273"/>
<accession>A0A317CQ40</accession>
<protein>
    <submittedName>
        <fullName evidence="2">Uncharacterized protein</fullName>
    </submittedName>
</protein>
<dbReference type="RefSeq" id="WP_109835831.1">
    <property type="nucleotide sequence ID" value="NZ_QGKM01000003.1"/>
</dbReference>
<evidence type="ECO:0000313" key="2">
    <source>
        <dbReference type="EMBL" id="PWR00460.1"/>
    </source>
</evidence>
<name>A0A317CQ40_9GAMM</name>
<evidence type="ECO:0000313" key="3">
    <source>
        <dbReference type="Proteomes" id="UP000245539"/>
    </source>
</evidence>
<feature type="transmembrane region" description="Helical" evidence="1">
    <location>
        <begin position="21"/>
        <end position="43"/>
    </location>
</feature>
<reference evidence="2 3" key="1">
    <citation type="submission" date="2018-05" db="EMBL/GenBank/DDBJ databases">
        <title>Leucothrix arctica sp. nov., isolated from Arctic seawater.</title>
        <authorList>
            <person name="Choi A."/>
            <person name="Baek K."/>
        </authorList>
    </citation>
    <scope>NUCLEOTIDE SEQUENCE [LARGE SCALE GENOMIC DNA]</scope>
    <source>
        <strain evidence="2 3">JCM 18388</strain>
    </source>
</reference>
<keyword evidence="1" id="KW-1133">Transmembrane helix</keyword>
<dbReference type="Proteomes" id="UP000245539">
    <property type="component" value="Unassembled WGS sequence"/>
</dbReference>
<gene>
    <name evidence="2" type="ORF">DKW60_01145</name>
</gene>
<keyword evidence="1" id="KW-0812">Transmembrane</keyword>
<evidence type="ECO:0000256" key="1">
    <source>
        <dbReference type="SAM" id="Phobius"/>
    </source>
</evidence>
<keyword evidence="1" id="KW-0472">Membrane</keyword>
<keyword evidence="3" id="KW-1185">Reference proteome</keyword>
<dbReference type="AlphaFoldDB" id="A0A317CQ40"/>
<proteinExistence type="predicted"/>
<sequence>MKNSDLKASNQKQNFNIFVDTIKSITTIAVASGALFLIGFHVIPVFADKAPQIFSEDNTNNQIVFNQEVSSVISNGAVSAEKKTLR</sequence>
<dbReference type="EMBL" id="QGKM01000003">
    <property type="protein sequence ID" value="PWR00460.1"/>
    <property type="molecule type" value="Genomic_DNA"/>
</dbReference>
<organism evidence="2 3">
    <name type="scientific">Leucothrix pacifica</name>
    <dbReference type="NCBI Taxonomy" id="1247513"/>
    <lineage>
        <taxon>Bacteria</taxon>
        <taxon>Pseudomonadati</taxon>
        <taxon>Pseudomonadota</taxon>
        <taxon>Gammaproteobacteria</taxon>
        <taxon>Thiotrichales</taxon>
        <taxon>Thiotrichaceae</taxon>
        <taxon>Leucothrix</taxon>
    </lineage>
</organism>
<comment type="caution">
    <text evidence="2">The sequence shown here is derived from an EMBL/GenBank/DDBJ whole genome shotgun (WGS) entry which is preliminary data.</text>
</comment>